<dbReference type="OrthoDB" id="4480133at2"/>
<protein>
    <recommendedName>
        <fullName evidence="1">ExsA-like N-terminal regulatory domain-containing protein</fullName>
    </recommendedName>
</protein>
<accession>A0A5D0G8M5</accession>
<comment type="caution">
    <text evidence="2">The sequence shown here is derived from an EMBL/GenBank/DDBJ whole genome shotgun (WGS) entry which is preliminary data.</text>
</comment>
<gene>
    <name evidence="2" type="ORF">FVF61_07950</name>
</gene>
<evidence type="ECO:0000313" key="3">
    <source>
        <dbReference type="Proteomes" id="UP000324550"/>
    </source>
</evidence>
<dbReference type="InterPro" id="IPR054015">
    <property type="entry name" value="ExsA-like_N"/>
</dbReference>
<evidence type="ECO:0000313" key="2">
    <source>
        <dbReference type="EMBL" id="TYA55184.1"/>
    </source>
</evidence>
<dbReference type="Proteomes" id="UP000324550">
    <property type="component" value="Unassembled WGS sequence"/>
</dbReference>
<sequence length="74" mass="9071">MLLYIHLNDRIRECYLSMIPYFDEDNIHLEDIIEMKFKELLYNIFKNQENRHVLAYVNAISEGYELPIWEVYGK</sequence>
<evidence type="ECO:0000259" key="1">
    <source>
        <dbReference type="Pfam" id="PF22200"/>
    </source>
</evidence>
<name>A0A5D0G8M5_9FLAO</name>
<reference evidence="2 3" key="1">
    <citation type="submission" date="2019-08" db="EMBL/GenBank/DDBJ databases">
        <title>Formosa sediminis sp. nov., isolated from marine sediment.</title>
        <authorList>
            <person name="Cao W.R."/>
        </authorList>
    </citation>
    <scope>NUCLEOTIDE SEQUENCE [LARGE SCALE GENOMIC DNA]</scope>
    <source>
        <strain evidence="2 3">1494</strain>
    </source>
</reference>
<dbReference type="AlphaFoldDB" id="A0A5D0G8M5"/>
<keyword evidence="3" id="KW-1185">Reference proteome</keyword>
<dbReference type="Pfam" id="PF22200">
    <property type="entry name" value="ExsA_N"/>
    <property type="match status" value="1"/>
</dbReference>
<organism evidence="2 3">
    <name type="scientific">Formosa maritima</name>
    <dbReference type="NCBI Taxonomy" id="2592046"/>
    <lineage>
        <taxon>Bacteria</taxon>
        <taxon>Pseudomonadati</taxon>
        <taxon>Bacteroidota</taxon>
        <taxon>Flavobacteriia</taxon>
        <taxon>Flavobacteriales</taxon>
        <taxon>Flavobacteriaceae</taxon>
        <taxon>Formosa</taxon>
    </lineage>
</organism>
<proteinExistence type="predicted"/>
<feature type="domain" description="ExsA-like N-terminal regulatory" evidence="1">
    <location>
        <begin position="3"/>
        <end position="56"/>
    </location>
</feature>
<dbReference type="EMBL" id="VSFC01000042">
    <property type="protein sequence ID" value="TYA55184.1"/>
    <property type="molecule type" value="Genomic_DNA"/>
</dbReference>